<feature type="compositionally biased region" description="Polar residues" evidence="1">
    <location>
        <begin position="236"/>
        <end position="247"/>
    </location>
</feature>
<gene>
    <name evidence="2" type="ORF">FNV43_RR06099</name>
</gene>
<protein>
    <submittedName>
        <fullName evidence="2">Uncharacterized protein</fullName>
    </submittedName>
</protein>
<feature type="region of interest" description="Disordered" evidence="1">
    <location>
        <begin position="236"/>
        <end position="289"/>
    </location>
</feature>
<reference evidence="2" key="1">
    <citation type="submission" date="2020-03" db="EMBL/GenBank/DDBJ databases">
        <title>A high-quality chromosome-level genome assembly of a woody plant with both climbing and erect habits, Rhamnella rubrinervis.</title>
        <authorList>
            <person name="Lu Z."/>
            <person name="Yang Y."/>
            <person name="Zhu X."/>
            <person name="Sun Y."/>
        </authorList>
    </citation>
    <scope>NUCLEOTIDE SEQUENCE</scope>
    <source>
        <strain evidence="2">BYM</strain>
        <tissue evidence="2">Leaf</tissue>
    </source>
</reference>
<evidence type="ECO:0000313" key="2">
    <source>
        <dbReference type="EMBL" id="KAF3450020.1"/>
    </source>
</evidence>
<evidence type="ECO:0000313" key="3">
    <source>
        <dbReference type="Proteomes" id="UP000796880"/>
    </source>
</evidence>
<proteinExistence type="predicted"/>
<evidence type="ECO:0000256" key="1">
    <source>
        <dbReference type="SAM" id="MobiDB-lite"/>
    </source>
</evidence>
<name>A0A8K0MLN3_9ROSA</name>
<keyword evidence="3" id="KW-1185">Reference proteome</keyword>
<organism evidence="2 3">
    <name type="scientific">Rhamnella rubrinervis</name>
    <dbReference type="NCBI Taxonomy" id="2594499"/>
    <lineage>
        <taxon>Eukaryota</taxon>
        <taxon>Viridiplantae</taxon>
        <taxon>Streptophyta</taxon>
        <taxon>Embryophyta</taxon>
        <taxon>Tracheophyta</taxon>
        <taxon>Spermatophyta</taxon>
        <taxon>Magnoliopsida</taxon>
        <taxon>eudicotyledons</taxon>
        <taxon>Gunneridae</taxon>
        <taxon>Pentapetalae</taxon>
        <taxon>rosids</taxon>
        <taxon>fabids</taxon>
        <taxon>Rosales</taxon>
        <taxon>Rhamnaceae</taxon>
        <taxon>rhamnoid group</taxon>
        <taxon>Rhamneae</taxon>
        <taxon>Rhamnella</taxon>
    </lineage>
</organism>
<comment type="caution">
    <text evidence="2">The sequence shown here is derived from an EMBL/GenBank/DDBJ whole genome shotgun (WGS) entry which is preliminary data.</text>
</comment>
<dbReference type="EMBL" id="VOIH02000003">
    <property type="protein sequence ID" value="KAF3450020.1"/>
    <property type="molecule type" value="Genomic_DNA"/>
</dbReference>
<accession>A0A8K0MLN3</accession>
<dbReference type="OrthoDB" id="1194564at2759"/>
<dbReference type="Proteomes" id="UP000796880">
    <property type="component" value="Unassembled WGS sequence"/>
</dbReference>
<feature type="compositionally biased region" description="Polar residues" evidence="1">
    <location>
        <begin position="264"/>
        <end position="274"/>
    </location>
</feature>
<sequence>MDVKLASEVERIVKAPPSNRLKANIDVPFKDESSVFVLSMDFLPNFYTRGDLRIGEELGGVHRSTINAKSVVSHRFLRFRIEIKVENPLPAGFLQTKDNGTEFWVQFNQNDVNKKWDSDRNLWGLVIGLEASLISPGNSIRRGHEYRAYAIVEGALSIHVFLPIQNREQIQCQPTLASRHVKRLEVESEADRRERRERGVSEGWEGVNVEKSEDSVELLSSSPQDVAIQVQSLVESPSSFNPGTGSSRYYTRSKTQRKRRTRSLIINNGSSEPQRGTRGEDGAGSSGINSEHVFSRQEDFQEAEEAGLHMPLPQTKGTFSKLEKLCRRLKFEKFEFSEKRVFWNDLAADVEEDDSPWMLIGDLNEVVECSDKLGGRSLIGRRNLEIIVSDHAPIILCFDGEEKLFSHFRFLKAWTTDGTSHKVVQADWTSGELGRKEYLNTLNHLQMTSIALKNWNQDHFGWTHTTIKNLEAELKFLQSQEDRGMKQIGDRQKEIIKELGKQWERHESILKQKSRETWLAEGDKNSSFFHASTLIRRRRNRIEAIKEGLEWVTGRKAIAEYFIKEFQNLYRSEIPTLPACIHELIKPSISEEDNKVLMSISMIEEVK</sequence>
<dbReference type="AlphaFoldDB" id="A0A8K0MLN3"/>